<sequence>MPYILMNIELPSFTNVCATIQCEEVRRKVMNMGTMANVPEARAYLTNERKYKGKHPNLKCEHCNITGHVKDTCWILHPELKLDFMKDNKGLQRVNRTAHRANHASASTSNGYDPFKNFTSNPAELMNEFMLYLQGKIGGAGIDRADSIEEGNSTELLGKFAGFLADTKPIPQEDMQGIMKAFKTALKINMLHDFWVVDSGATDHMTNHVSKSHKFEKLANPSQVSIANGKNVKDCAIKKTIGKWFYLDGLYYISKSNLRGFQAKFNLIQDNQLWHQRLAHPSPPILSTLFPNLGKDPISCETCHLSKATILPFNSSWASKCFELVHSDVWGPTSESFDGYKYFVIFVDDFSRVTWLYLLKSKNEVMKVFKDFHNLVKNHFSSKIQTLKSDNGTEYVSHIMKQYLSTHGIMHQTS</sequence>
<dbReference type="PANTHER" id="PTHR42648:SF28">
    <property type="entry name" value="TRANSPOSON-ENCODED PROTEIN WITH RIBONUCLEASE H-LIKE AND RETROVIRUS ZINC FINGER-LIKE DOMAINS"/>
    <property type="match status" value="1"/>
</dbReference>
<dbReference type="PROSITE" id="PS50994">
    <property type="entry name" value="INTEGRASE"/>
    <property type="match status" value="1"/>
</dbReference>
<dbReference type="PANTHER" id="PTHR42648">
    <property type="entry name" value="TRANSPOSASE, PUTATIVE-RELATED"/>
    <property type="match status" value="1"/>
</dbReference>
<evidence type="ECO:0000256" key="1">
    <source>
        <dbReference type="ARBA" id="ARBA00022670"/>
    </source>
</evidence>
<dbReference type="InterPro" id="IPR039537">
    <property type="entry name" value="Retrotran_Ty1/copia-like"/>
</dbReference>
<dbReference type="Pfam" id="PF13976">
    <property type="entry name" value="gag_pre-integrs"/>
    <property type="match status" value="1"/>
</dbReference>
<evidence type="ECO:0000313" key="3">
    <source>
        <dbReference type="EMBL" id="KAI5311246.1"/>
    </source>
</evidence>
<dbReference type="InterPro" id="IPR054722">
    <property type="entry name" value="PolX-like_BBD"/>
</dbReference>
<dbReference type="Pfam" id="PF00665">
    <property type="entry name" value="rve"/>
    <property type="match status" value="1"/>
</dbReference>
<dbReference type="InterPro" id="IPR001584">
    <property type="entry name" value="Integrase_cat-core"/>
</dbReference>
<dbReference type="InterPro" id="IPR012337">
    <property type="entry name" value="RNaseH-like_sf"/>
</dbReference>
<dbReference type="GO" id="GO:0008233">
    <property type="term" value="F:peptidase activity"/>
    <property type="evidence" value="ECO:0007669"/>
    <property type="project" value="UniProtKB-KW"/>
</dbReference>
<dbReference type="InterPro" id="IPR025724">
    <property type="entry name" value="GAG-pre-integrase_dom"/>
</dbReference>
<comment type="caution">
    <text evidence="3">The sequence shown here is derived from an EMBL/GenBank/DDBJ whole genome shotgun (WGS) entry which is preliminary data.</text>
</comment>
<gene>
    <name evidence="3" type="ORF">L3X38_000082</name>
</gene>
<dbReference type="Pfam" id="PF22936">
    <property type="entry name" value="Pol_BBD"/>
    <property type="match status" value="1"/>
</dbReference>
<dbReference type="Gene3D" id="3.30.420.10">
    <property type="entry name" value="Ribonuclease H-like superfamily/Ribonuclease H"/>
    <property type="match status" value="1"/>
</dbReference>
<keyword evidence="4" id="KW-1185">Reference proteome</keyword>
<organism evidence="3 4">
    <name type="scientific">Prunus dulcis</name>
    <name type="common">Almond</name>
    <name type="synonym">Amygdalus dulcis</name>
    <dbReference type="NCBI Taxonomy" id="3755"/>
    <lineage>
        <taxon>Eukaryota</taxon>
        <taxon>Viridiplantae</taxon>
        <taxon>Streptophyta</taxon>
        <taxon>Embryophyta</taxon>
        <taxon>Tracheophyta</taxon>
        <taxon>Spermatophyta</taxon>
        <taxon>Magnoliopsida</taxon>
        <taxon>eudicotyledons</taxon>
        <taxon>Gunneridae</taxon>
        <taxon>Pentapetalae</taxon>
        <taxon>rosids</taxon>
        <taxon>fabids</taxon>
        <taxon>Rosales</taxon>
        <taxon>Rosaceae</taxon>
        <taxon>Amygdaloideae</taxon>
        <taxon>Amygdaleae</taxon>
        <taxon>Prunus</taxon>
    </lineage>
</organism>
<protein>
    <recommendedName>
        <fullName evidence="2">Integrase catalytic domain-containing protein</fullName>
    </recommendedName>
</protein>
<dbReference type="GO" id="GO:0015074">
    <property type="term" value="P:DNA integration"/>
    <property type="evidence" value="ECO:0007669"/>
    <property type="project" value="InterPro"/>
</dbReference>
<accession>A0AAD4USD2</accession>
<feature type="domain" description="Integrase catalytic" evidence="2">
    <location>
        <begin position="308"/>
        <end position="414"/>
    </location>
</feature>
<dbReference type="EMBL" id="JAJFAZ020000058">
    <property type="protein sequence ID" value="KAI5311246.1"/>
    <property type="molecule type" value="Genomic_DNA"/>
</dbReference>
<reference evidence="3 4" key="1">
    <citation type="journal article" date="2022" name="G3 (Bethesda)">
        <title>Whole-genome sequence and methylome profiling of the almond [Prunus dulcis (Mill.) D.A. Webb] cultivar 'Nonpareil'.</title>
        <authorList>
            <person name="D'Amico-Willman K.M."/>
            <person name="Ouma W.Z."/>
            <person name="Meulia T."/>
            <person name="Sideli G.M."/>
            <person name="Gradziel T.M."/>
            <person name="Fresnedo-Ramirez J."/>
        </authorList>
    </citation>
    <scope>NUCLEOTIDE SEQUENCE [LARGE SCALE GENOMIC DNA]</scope>
    <source>
        <strain evidence="3">Clone GOH B32 T37-40</strain>
    </source>
</reference>
<evidence type="ECO:0000313" key="4">
    <source>
        <dbReference type="Proteomes" id="UP001054821"/>
    </source>
</evidence>
<keyword evidence="1" id="KW-0378">Hydrolase</keyword>
<dbReference type="GO" id="GO:0003676">
    <property type="term" value="F:nucleic acid binding"/>
    <property type="evidence" value="ECO:0007669"/>
    <property type="project" value="InterPro"/>
</dbReference>
<evidence type="ECO:0000259" key="2">
    <source>
        <dbReference type="PROSITE" id="PS50994"/>
    </source>
</evidence>
<feature type="non-terminal residue" evidence="3">
    <location>
        <position position="1"/>
    </location>
</feature>
<dbReference type="SUPFAM" id="SSF53098">
    <property type="entry name" value="Ribonuclease H-like"/>
    <property type="match status" value="1"/>
</dbReference>
<dbReference type="GO" id="GO:0006508">
    <property type="term" value="P:proteolysis"/>
    <property type="evidence" value="ECO:0007669"/>
    <property type="project" value="UniProtKB-KW"/>
</dbReference>
<name>A0AAD4USD2_PRUDU</name>
<dbReference type="Proteomes" id="UP001054821">
    <property type="component" value="Unassembled WGS sequence"/>
</dbReference>
<dbReference type="AlphaFoldDB" id="A0AAD4USD2"/>
<proteinExistence type="predicted"/>
<keyword evidence="1" id="KW-0645">Protease</keyword>
<dbReference type="InterPro" id="IPR036397">
    <property type="entry name" value="RNaseH_sf"/>
</dbReference>